<keyword evidence="1 7" id="KW-0245">EGF-like domain</keyword>
<dbReference type="SUPFAM" id="SSF49854">
    <property type="entry name" value="Spermadhesin, CUB domain"/>
    <property type="match status" value="23"/>
</dbReference>
<feature type="domain" description="CUB" evidence="9">
    <location>
        <begin position="2664"/>
        <end position="2737"/>
    </location>
</feature>
<accession>A0A7R8UJZ6</accession>
<feature type="domain" description="EGF-like" evidence="10">
    <location>
        <begin position="448"/>
        <end position="486"/>
    </location>
</feature>
<feature type="disulfide bond" evidence="6">
    <location>
        <begin position="609"/>
        <end position="636"/>
    </location>
</feature>
<dbReference type="FunFam" id="2.60.120.290:FF:000005">
    <property type="entry name" value="Procollagen C-endopeptidase enhancer 1"/>
    <property type="match status" value="2"/>
</dbReference>
<keyword evidence="4 7" id="KW-1015">Disulfide bond</keyword>
<dbReference type="InParanoid" id="A0A7R8UJZ6"/>
<feature type="disulfide bond" evidence="7">
    <location>
        <begin position="476"/>
        <end position="485"/>
    </location>
</feature>
<feature type="domain" description="CUB" evidence="9">
    <location>
        <begin position="1314"/>
        <end position="1428"/>
    </location>
</feature>
<dbReference type="InterPro" id="IPR018097">
    <property type="entry name" value="EGF_Ca-bd_CS"/>
</dbReference>
<feature type="domain" description="CUB" evidence="9">
    <location>
        <begin position="728"/>
        <end position="835"/>
    </location>
</feature>
<proteinExistence type="predicted"/>
<dbReference type="GO" id="GO:0005509">
    <property type="term" value="F:calcium ion binding"/>
    <property type="evidence" value="ECO:0007669"/>
    <property type="project" value="InterPro"/>
</dbReference>
<dbReference type="CDD" id="cd00041">
    <property type="entry name" value="CUB"/>
    <property type="match status" value="20"/>
</dbReference>
<keyword evidence="5" id="KW-0325">Glycoprotein</keyword>
<keyword evidence="3" id="KW-0677">Repeat</keyword>
<dbReference type="CDD" id="cd00054">
    <property type="entry name" value="EGF_CA"/>
    <property type="match status" value="5"/>
</dbReference>
<evidence type="ECO:0000313" key="11">
    <source>
        <dbReference type="EMBL" id="CAD7082073.1"/>
    </source>
</evidence>
<feature type="domain" description="EGF-like" evidence="10">
    <location>
        <begin position="358"/>
        <end position="392"/>
    </location>
</feature>
<dbReference type="PROSITE" id="PS01186">
    <property type="entry name" value="EGF_2"/>
    <property type="match status" value="1"/>
</dbReference>
<dbReference type="PANTHER" id="PTHR24251:SF30">
    <property type="entry name" value="MEMBRANE FRIZZLED-RELATED PROTEIN"/>
    <property type="match status" value="1"/>
</dbReference>
<feature type="domain" description="CUB" evidence="9">
    <location>
        <begin position="3237"/>
        <end position="3375"/>
    </location>
</feature>
<dbReference type="FunFam" id="2.60.120.290:FF:000003">
    <property type="entry name" value="Neuropilin"/>
    <property type="match status" value="2"/>
</dbReference>
<feature type="domain" description="CUB" evidence="9">
    <location>
        <begin position="2207"/>
        <end position="2322"/>
    </location>
</feature>
<sequence>MWKTRNKLLILLLTLLNEGRCSFESQPQFLFENGCLAITSAENRNITLRLKGSSTLNINDVNVVSILNEASRHYIPDNVSPIDSQISEFISQMASVRDRVKTLEERTRSSNVLRFMDVQNRLITALTKLNRVQAELSRDNCRNQPCKNGGQCINLYSTFRCICPNNWQGETCEEDVDECAIFSTGKLGCQNNATCLNSPGSYKCVCSSGWIGIHCTEKKADCFSSPPEELCGNGVCVSAKNEFGYDCICNQGWQKSAISGSSSNMSIPCTTDIDECSAPNSPCMSTCINTPGSFRCGPCPTGFTGNGFHCTDINECLVNNGGCSLSPRVLCINTEGSYNCGSCPLGWAGDGKTCSKLDSDICNGNNICHPQASCQVISDTVVCTCPRGMTGDGYGINGCRIAVNDPCNPNPCKNGGTCTKSGNIYTCTCPPSTSDLVAYSPARNCEIQEDPCASSPCLNGATCISNMTSLTFTCICPRTLTGQFCTVDRRGCGSVYRATTGVLKFPDTGNYDHNDRCAWIIQTTRNKVLNVTFKSFDLEPSKGCVKDWLQIHDGRSSPSQRVGRFCGSELPKGGNLISTESSMLLWFVSNNSTSSKGFELSWNSIDPVCGGKLNIESHGTITSPGYPANSPPNRQCKWTLNAPFGKVIHLVFYEVNLGMRNSCNTEFLAIYSGRTTSGELLAKFCNSTSPGPIRSPSHQVTIYFETDGAYYDSLFQLHYSVVEGVIGCGGLFTSRSAEFESPQIDNRKGESITCEYFIQQPEYTFIKLHFPEFNLKQDPFCEMDAIEIYEGDPPALQGRWCEAAPQYNSTSNSILVKYKTTGMLTSSFRARYELGCGGTFSNRTGSIKSPGFPNNYLNNLYCVYTIEAPVGYAVVLVSVSFQVQGQLWHEVVLARLFARVVPNETCLSDSLTVFDGMIGTDNDLGQYCSTNMPVRIASKMNRMVLVFTTNSYITDKGFSFVYTFINVKCGGIMKEDNGVIEYKYTDEETVVGDRICRWIISAPPGNGIALTISQFDLFQSENCTESYLEIINNATFRSDIVGRYCGESYKPYERVSSNLLTLVYRSSRISDQFKLSYKFHDERYDCGGNYSTPAGFIRSPGQMGEYLPSKDCVWILEAPLGSQIELNVEKFSIESSEECAFDFLEIRNGMTSSSPLIGVFCGQNIPKRIPSFTNHLYLHFHSDSSHNAGEFLLQWDRTSSTCGGILDSYSGSIQSPHYPELVSGASKCKWHIIVNKGSTIKIHIKQIGASGDVCSGKHVRVFDGAIADFNELELNCGAAAESTIETSKNEAVVTYISHIDENIGGFFLNYTMNCIHELRDRDGIIESPNFPALYPNQMNCQWKISGEDGEKIAIDVSHLDMEQLTSNSDCQFDYLEIVQLKNNEILSREKYCHTKPETISTLGEQAIINFKTDAHDKGSGFHLEYKILGCGETLTKPFGRIESANYPYSHNANCIWVIKTDIGYSLELTLNVELNSRDNCKENMLVISAGPQGINEVAKYCDTTPSHVVTVSGHEAYIRFRTDGVRVSKGFKLSYRKIQSKCGGILQAPSGTLYSPYYPKNYDNNLYCEWFLNFNKIRLEFLDLDLESSPNCTNDYIAFYRMSNGEEELKNKICGSAPSVYNIDMLGTHTLKVVMKTNKAIVKKGFKLQYESLCMKEIQVGPGVGVIKKRINQKSCTYRLRDDDPSSKIVLTVTEANCEPAASKDPLQSYFVINLSSGPINFCNDHPPPIITDDSDFSVILPSGTFTATYTAFENACGGKFDSLRGKIASPLYPNTYPANIECIWTIECRPGNSLELSFLDMQIPYSEHCNEDYIEVREGNSTGKLLGLFCSNTLPTALVSSNSVWIKFRSDEKSVGKGFLVSYSYGQYNEINGTRGRIQSPPLGRDESYKWRIVVSPGNVIFLYVKEYIQGLQIFDGFDETAYELTLTQDTGEITSSTSVLFIITNQEELKPFIFDWEAVLRKPRNETHHKSCGERTIFLPEKTFIYLQSPGYPFGYENNVNCEWILTAVEGFHALFTLKEINLEPTMDCMADYVEIFSSADMKNWKSEQKICSSADHSGIDVIQGTPHLKVHFHTDPTGNLTGFSAQVAAVCGSELTKPQGEIRSELLRVFTMKCEWKVHVRPGKKIQFQLKVTSRRELDLQSYINIRNGLDEHSPPLGIGKYLLNVNNYSIPLTSSNRAFITFSNMYASRVDWVLLYKEVSDQCGEDIVLSNENSTATIMTPNYPNIPNPYTECTWIIQAPSTKSINVTFNPRFDLSRKHNCQDEYLEVFDGATRLSNLKGVYCSNPGGIFSTGNFMRLQFVTKIPDPRNGFKATIGIAKCGGTYTGYSGQVKSLNYPNIGGYPTNIVCEYRIKVNELYRVNLTFNDIDLPYSDNSTENDHLIIYPVTNNEVDTNYELARVYGNSNLSSVSYDTNEIMIKFVTFGVNIKYRGFKITFRSLYGRCGASFTTQNGEITFPSPLERNRIRISTCTWRITVPIERQVKVDIIQLEASKNFTLQFFNDFRPFSLITTVNWNRTEPIYSTHNKMFIRLYSAVGVRLKLKYSSNTPSPCSLAHDEDNGLITSLPESIRSYYCDYYFKSSGNETLAVWTTLRSPSRTMGACFRRGTIRFLMNNWLGIRNLCGNYTNEIQSLPIKDIIIQTQRDLRENVTYSMTYKRHACGGIIENLSEGTTVVKPKFNEDYGQLLCTWQLRTMTGKLRNITINANFSDNCDKEYLNVYRSHYDLAGNYRKLCRGDPVFSYSFRRSVLVTYYAQQYKTSSNFSIEVVPPETPCGGDIVILPFTIDFKAQNYKNNMECMWQIKALTGFHVEVEFINRFFVEQSQNCSKDYVEVLSINSNGRTSLGRFCGRQLPDKIVSYENQVQIVFRTDNSVTGDGFSLRSKAVCGGTFNVTEEVKSITSPNYPRHYPSSLTCNYTLVAPVNKVIHMTLKLVDLEYSPTCNSDSLSVSEFESATGIWSSPKLFCRLRSPKEFHGSQKIKLVFKSDKYIEGVGFALDYRLEECGGIVKQSKTIQLPYNDDKKYPNNLDCYWNITAPENMITVISFKYFQLESSYECSKDFFEIYSTDNSQKSESKRLCGKLHDRISSIKSNKTNTTIHVLTDAYTGDLGFEATINFITNCDAEYFLTESNSTTINQTGFSNNLIDCNVNFNAPEGYQIQLEFLNFDLKLCTNCTCSNVEIRDGNLHGELLTRKCGNMLPGKVTSTRNELSIRTFVNYRQNYVVVARVTAFKSVCGATEITLNAGSNETYRLKSPEINGFYPADTVCYWHLKTSIGTIHLHFDKFDLQASSGGENGCKDFLEIRDSYAERTFTDKYLRGPIGYYDDYEITKHYKYCGNSTPSDYTSIFSTLTIKFQSDSEIQHTGFEITAHHSSACLRNYTSSGGRINQEVTKCEVYISTPENYTITLYFPFYWDRGEDYIKLFDLNTNQRINSSLTSPVYTDTNKIRMSIDSSISIFIDVTYWSTNAGLGCGGDFYGTHGTLSSPLYPSSPRNATTCRWNIQSAQNSKIVLYFSVFDMGAKVNCRTDYVQLIEDNSQGEETVKRQFCGGDNPNQYISESNRLSIIFKQSVHFDGLGFYGSFEARRRG</sequence>
<feature type="domain" description="CUB" evidence="9">
    <location>
        <begin position="609"/>
        <end position="722"/>
    </location>
</feature>
<dbReference type="CDD" id="cd00053">
    <property type="entry name" value="EGF"/>
    <property type="match status" value="1"/>
</dbReference>
<feature type="domain" description="CUB" evidence="9">
    <location>
        <begin position="1757"/>
        <end position="1867"/>
    </location>
</feature>
<evidence type="ECO:0000256" key="5">
    <source>
        <dbReference type="ARBA" id="ARBA00023180"/>
    </source>
</evidence>
<dbReference type="PROSITE" id="PS00022">
    <property type="entry name" value="EGF_1"/>
    <property type="match status" value="3"/>
</dbReference>
<evidence type="ECO:0000259" key="10">
    <source>
        <dbReference type="PROSITE" id="PS50026"/>
    </source>
</evidence>
<dbReference type="InterPro" id="IPR000152">
    <property type="entry name" value="EGF-type_Asp/Asn_hydroxyl_site"/>
</dbReference>
<evidence type="ECO:0000256" key="6">
    <source>
        <dbReference type="PROSITE-ProRule" id="PRU00059"/>
    </source>
</evidence>
<dbReference type="SMART" id="SM00181">
    <property type="entry name" value="EGF"/>
    <property type="match status" value="8"/>
</dbReference>
<dbReference type="FunFam" id="2.10.25.10:FF:000379">
    <property type="entry name" value="Cubilin"/>
    <property type="match status" value="1"/>
</dbReference>
<name>A0A7R8UJZ6_HERIL</name>
<organism evidence="11 12">
    <name type="scientific">Hermetia illucens</name>
    <name type="common">Black soldier fly</name>
    <dbReference type="NCBI Taxonomy" id="343691"/>
    <lineage>
        <taxon>Eukaryota</taxon>
        <taxon>Metazoa</taxon>
        <taxon>Ecdysozoa</taxon>
        <taxon>Arthropoda</taxon>
        <taxon>Hexapoda</taxon>
        <taxon>Insecta</taxon>
        <taxon>Pterygota</taxon>
        <taxon>Neoptera</taxon>
        <taxon>Endopterygota</taxon>
        <taxon>Diptera</taxon>
        <taxon>Brachycera</taxon>
        <taxon>Stratiomyomorpha</taxon>
        <taxon>Stratiomyidae</taxon>
        <taxon>Hermetiinae</taxon>
        <taxon>Hermetia</taxon>
    </lineage>
</organism>
<feature type="domain" description="CUB" evidence="9">
    <location>
        <begin position="1974"/>
        <end position="2093"/>
    </location>
</feature>
<evidence type="ECO:0000259" key="9">
    <source>
        <dbReference type="PROSITE" id="PS01180"/>
    </source>
</evidence>
<dbReference type="InterPro" id="IPR049883">
    <property type="entry name" value="NOTCH1_EGF-like"/>
</dbReference>
<gene>
    <name evidence="11" type="ORF">HERILL_LOCUS5139</name>
</gene>
<dbReference type="SMART" id="SM00179">
    <property type="entry name" value="EGF_CA"/>
    <property type="match status" value="6"/>
</dbReference>
<dbReference type="SMART" id="SM00042">
    <property type="entry name" value="CUB"/>
    <property type="match status" value="23"/>
</dbReference>
<dbReference type="Pfam" id="PF00431">
    <property type="entry name" value="CUB"/>
    <property type="match status" value="20"/>
</dbReference>
<feature type="disulfide bond" evidence="7">
    <location>
        <begin position="457"/>
        <end position="474"/>
    </location>
</feature>
<feature type="domain" description="EGF-like" evidence="10">
    <location>
        <begin position="175"/>
        <end position="216"/>
    </location>
</feature>
<dbReference type="PROSITE" id="PS50026">
    <property type="entry name" value="EGF_3"/>
    <property type="match status" value="5"/>
</dbReference>
<dbReference type="PANTHER" id="PTHR24251">
    <property type="entry name" value="OVOCHYMASE-RELATED"/>
    <property type="match status" value="1"/>
</dbReference>
<feature type="domain" description="CUB" evidence="9">
    <location>
        <begin position="1430"/>
        <end position="1538"/>
    </location>
</feature>
<dbReference type="Gene3D" id="2.10.25.10">
    <property type="entry name" value="Laminin"/>
    <property type="match status" value="6"/>
</dbReference>
<feature type="domain" description="CUB" evidence="9">
    <location>
        <begin position="836"/>
        <end position="965"/>
    </location>
</feature>
<feature type="domain" description="CUB" evidence="9">
    <location>
        <begin position="1202"/>
        <end position="1313"/>
    </location>
</feature>
<dbReference type="PROSITE" id="PS00010">
    <property type="entry name" value="ASX_HYDROXYL"/>
    <property type="match status" value="2"/>
</dbReference>
<feature type="domain" description="CUB" evidence="9">
    <location>
        <begin position="1542"/>
        <end position="1653"/>
    </location>
</feature>
<dbReference type="EMBL" id="LR899010">
    <property type="protein sequence ID" value="CAD7082073.1"/>
    <property type="molecule type" value="Genomic_DNA"/>
</dbReference>
<evidence type="ECO:0000313" key="12">
    <source>
        <dbReference type="Proteomes" id="UP000594454"/>
    </source>
</evidence>
<feature type="domain" description="CUB" evidence="9">
    <location>
        <begin position="3474"/>
        <end position="3587"/>
    </location>
</feature>
<dbReference type="Gene3D" id="2.60.120.290">
    <property type="entry name" value="Spermadhesin, CUB domain"/>
    <property type="match status" value="23"/>
</dbReference>
<evidence type="ECO:0000256" key="8">
    <source>
        <dbReference type="SAM" id="SignalP"/>
    </source>
</evidence>
<keyword evidence="2 8" id="KW-0732">Signal</keyword>
<dbReference type="PROSITE" id="PS01187">
    <property type="entry name" value="EGF_CA"/>
    <property type="match status" value="2"/>
</dbReference>
<evidence type="ECO:0000256" key="4">
    <source>
        <dbReference type="ARBA" id="ARBA00023157"/>
    </source>
</evidence>
<dbReference type="SUPFAM" id="SSF57196">
    <property type="entry name" value="EGF/Laminin"/>
    <property type="match status" value="6"/>
</dbReference>
<dbReference type="Proteomes" id="UP000594454">
    <property type="component" value="Chromosome 2"/>
</dbReference>
<evidence type="ECO:0000256" key="3">
    <source>
        <dbReference type="ARBA" id="ARBA00022737"/>
    </source>
</evidence>
<feature type="domain" description="CUB" evidence="9">
    <location>
        <begin position="2324"/>
        <end position="2443"/>
    </location>
</feature>
<feature type="domain" description="CUB" evidence="9">
    <location>
        <begin position="3123"/>
        <end position="3236"/>
    </location>
</feature>
<feature type="domain" description="EGF-like" evidence="10">
    <location>
        <begin position="137"/>
        <end position="173"/>
    </location>
</feature>
<dbReference type="Pfam" id="PF07645">
    <property type="entry name" value="EGF_CA"/>
    <property type="match status" value="3"/>
</dbReference>
<dbReference type="FunFam" id="2.10.25.10:FF:000173">
    <property type="entry name" value="Neurogenic locus notch protein 2"/>
    <property type="match status" value="1"/>
</dbReference>
<dbReference type="OrthoDB" id="10009301at2759"/>
<evidence type="ECO:0008006" key="13">
    <source>
        <dbReference type="Google" id="ProtNLM"/>
    </source>
</evidence>
<feature type="domain" description="CUB" evidence="9">
    <location>
        <begin position="3006"/>
        <end position="3120"/>
    </location>
</feature>
<feature type="signal peptide" evidence="8">
    <location>
        <begin position="1"/>
        <end position="21"/>
    </location>
</feature>
<dbReference type="Pfam" id="PF00008">
    <property type="entry name" value="EGF"/>
    <property type="match status" value="1"/>
</dbReference>
<dbReference type="OMA" id="REFNECN"/>
<feature type="domain" description="CUB" evidence="9">
    <location>
        <begin position="1086"/>
        <end position="1198"/>
    </location>
</feature>
<feature type="disulfide bond" evidence="6">
    <location>
        <begin position="2664"/>
        <end position="2691"/>
    </location>
</feature>
<evidence type="ECO:0000256" key="1">
    <source>
        <dbReference type="ARBA" id="ARBA00022536"/>
    </source>
</evidence>
<dbReference type="InterPro" id="IPR001881">
    <property type="entry name" value="EGF-like_Ca-bd_dom"/>
</dbReference>
<reference evidence="11 12" key="1">
    <citation type="submission" date="2020-11" db="EMBL/GenBank/DDBJ databases">
        <authorList>
            <person name="Wallbank WR R."/>
            <person name="Pardo Diaz C."/>
            <person name="Kozak K."/>
            <person name="Martin S."/>
            <person name="Jiggins C."/>
            <person name="Moest M."/>
            <person name="Warren A I."/>
            <person name="Generalovic N T."/>
            <person name="Byers J.R.P. K."/>
            <person name="Montejo-Kovacevich G."/>
            <person name="Yen C E."/>
        </authorList>
    </citation>
    <scope>NUCLEOTIDE SEQUENCE [LARGE SCALE GENOMIC DNA]</scope>
</reference>
<feature type="domain" description="CUB" evidence="9">
    <location>
        <begin position="2094"/>
        <end position="2203"/>
    </location>
</feature>
<dbReference type="InterPro" id="IPR000859">
    <property type="entry name" value="CUB_dom"/>
</dbReference>
<feature type="domain" description="EGF-like" evidence="10">
    <location>
        <begin position="403"/>
        <end position="446"/>
    </location>
</feature>
<feature type="domain" description="CUB" evidence="9">
    <location>
        <begin position="2777"/>
        <end position="2888"/>
    </location>
</feature>
<dbReference type="FunFam" id="2.10.25.10:FF:000095">
    <property type="entry name" value="Notch, isoform B"/>
    <property type="match status" value="1"/>
</dbReference>
<feature type="disulfide bond" evidence="7">
    <location>
        <begin position="206"/>
        <end position="215"/>
    </location>
</feature>
<feature type="chain" id="PRO_5030554945" description="Cubilin" evidence="8">
    <location>
        <begin position="22"/>
        <end position="3590"/>
    </location>
</feature>
<dbReference type="FunFam" id="2.10.25.10:FF:000429">
    <property type="entry name" value="Cubilin"/>
    <property type="match status" value="1"/>
</dbReference>
<dbReference type="FunFam" id="2.10.25.10:FF:000038">
    <property type="entry name" value="Fibrillin 2"/>
    <property type="match status" value="1"/>
</dbReference>
<feature type="domain" description="CUB" evidence="9">
    <location>
        <begin position="492"/>
        <end position="605"/>
    </location>
</feature>
<dbReference type="InterPro" id="IPR000742">
    <property type="entry name" value="EGF"/>
</dbReference>
<evidence type="ECO:0000256" key="2">
    <source>
        <dbReference type="ARBA" id="ARBA00022729"/>
    </source>
</evidence>
<keyword evidence="12" id="KW-1185">Reference proteome</keyword>
<dbReference type="InterPro" id="IPR035914">
    <property type="entry name" value="Sperma_CUB_dom_sf"/>
</dbReference>
<comment type="caution">
    <text evidence="7">Lacks conserved residue(s) required for the propagation of feature annotation.</text>
</comment>
<evidence type="ECO:0000256" key="7">
    <source>
        <dbReference type="PROSITE-ProRule" id="PRU00076"/>
    </source>
</evidence>
<dbReference type="FunFam" id="2.60.120.290:FF:000013">
    <property type="entry name" value="Membrane frizzled-related protein"/>
    <property type="match status" value="2"/>
</dbReference>
<feature type="disulfide bond" evidence="6">
    <location>
        <begin position="969"/>
        <end position="996"/>
    </location>
</feature>
<feature type="disulfide bond" evidence="7">
    <location>
        <begin position="163"/>
        <end position="172"/>
    </location>
</feature>
<dbReference type="PROSITE" id="PS01180">
    <property type="entry name" value="CUB"/>
    <property type="match status" value="22"/>
</dbReference>
<dbReference type="FunFam" id="2.60.120.290:FF:000060">
    <property type="entry name" value="Cubilin homolog"/>
    <property type="match status" value="1"/>
</dbReference>
<feature type="domain" description="CUB" evidence="9">
    <location>
        <begin position="2889"/>
        <end position="3004"/>
    </location>
</feature>
<protein>
    <recommendedName>
        <fullName evidence="13">Cubilin</fullName>
    </recommendedName>
</protein>
<feature type="domain" description="CUB" evidence="9">
    <location>
        <begin position="969"/>
        <end position="1080"/>
    </location>
</feature>